<reference evidence="2" key="1">
    <citation type="submission" date="2023-07" db="EMBL/GenBank/DDBJ databases">
        <title>Christiangramia sp. SM2212., a novel bacterium of the family Flavobacteriaceae isolated from the sea sediment.</title>
        <authorList>
            <person name="Wang J."/>
            <person name="Zhang X."/>
        </authorList>
    </citation>
    <scope>NUCLEOTIDE SEQUENCE [LARGE SCALE GENOMIC DNA]</scope>
    <source>
        <strain evidence="2">SM2212</strain>
    </source>
</reference>
<proteinExistence type="predicted"/>
<evidence type="ECO:0000313" key="1">
    <source>
        <dbReference type="EMBL" id="MDR5590267.1"/>
    </source>
</evidence>
<dbReference type="EMBL" id="JAVJIU010000002">
    <property type="protein sequence ID" value="MDR5590267.1"/>
    <property type="molecule type" value="Genomic_DNA"/>
</dbReference>
<dbReference type="RefSeq" id="WP_309561140.1">
    <property type="nucleotide sequence ID" value="NZ_JAVJIU010000002.1"/>
</dbReference>
<organism evidence="1 2">
    <name type="scientific">Christiangramia sediminicola</name>
    <dbReference type="NCBI Taxonomy" id="3073267"/>
    <lineage>
        <taxon>Bacteria</taxon>
        <taxon>Pseudomonadati</taxon>
        <taxon>Bacteroidota</taxon>
        <taxon>Flavobacteriia</taxon>
        <taxon>Flavobacteriales</taxon>
        <taxon>Flavobacteriaceae</taxon>
        <taxon>Christiangramia</taxon>
    </lineage>
</organism>
<evidence type="ECO:0000313" key="2">
    <source>
        <dbReference type="Proteomes" id="UP001257234"/>
    </source>
</evidence>
<name>A0ABU1EQH5_9FLAO</name>
<dbReference type="Proteomes" id="UP001257234">
    <property type="component" value="Unassembled WGS sequence"/>
</dbReference>
<gene>
    <name evidence="1" type="ORF">RE431_06425</name>
</gene>
<comment type="caution">
    <text evidence="1">The sequence shown here is derived from an EMBL/GenBank/DDBJ whole genome shotgun (WGS) entry which is preliminary data.</text>
</comment>
<keyword evidence="2" id="KW-1185">Reference proteome</keyword>
<accession>A0ABU1EQH5</accession>
<sequence length="138" mass="16096">MAIHPNSIVNYVPQNSIKEIHHMEFGDIYFLRNTIIAEIAEGMVYGWESGKKVIELAEKFYGIDSRLNYMANRIHDYTVIAQDWTRFFSENKSLQNFCIVTHGNTGVTNIAIERIFYKDGEIQHFTNLIDALKFLKEM</sequence>
<protein>
    <submittedName>
        <fullName evidence="1">Uncharacterized protein</fullName>
    </submittedName>
</protein>